<feature type="signal peptide" evidence="1">
    <location>
        <begin position="1"/>
        <end position="16"/>
    </location>
</feature>
<dbReference type="InterPro" id="IPR045469">
    <property type="entry name" value="Nis1"/>
</dbReference>
<organism evidence="2 3">
    <name type="scientific">Aspergillus brasiliensis (strain CBS 101740 / IMI 381727 / IBT 21946)</name>
    <dbReference type="NCBI Taxonomy" id="767769"/>
    <lineage>
        <taxon>Eukaryota</taxon>
        <taxon>Fungi</taxon>
        <taxon>Dikarya</taxon>
        <taxon>Ascomycota</taxon>
        <taxon>Pezizomycotina</taxon>
        <taxon>Eurotiomycetes</taxon>
        <taxon>Eurotiomycetidae</taxon>
        <taxon>Eurotiales</taxon>
        <taxon>Aspergillaceae</taxon>
        <taxon>Aspergillus</taxon>
        <taxon>Aspergillus subgen. Circumdati</taxon>
    </lineage>
</organism>
<name>A0A1L9V1L2_ASPBC</name>
<keyword evidence="3" id="KW-1185">Reference proteome</keyword>
<sequence length="136" mass="13960">MKSILPLTLYAATALAQGISIKSPAAGTELKAGENVTVQIVRPIFIENVVEIGIAIGIEPCSESSGCPSPDSAIGNLLYSGAFDPQTNGPGGQYENFTVTVPDLTGAAQIGVVRPFLVGDSYEFVVGTATTNVTIS</sequence>
<dbReference type="EMBL" id="KV878679">
    <property type="protein sequence ID" value="OJJ77732.1"/>
    <property type="molecule type" value="Genomic_DNA"/>
</dbReference>
<dbReference type="Pfam" id="PF19271">
    <property type="entry name" value="Nis1"/>
    <property type="match status" value="1"/>
</dbReference>
<dbReference type="RefSeq" id="XP_067484979.1">
    <property type="nucleotide sequence ID" value="XM_067616702.1"/>
</dbReference>
<evidence type="ECO:0000313" key="2">
    <source>
        <dbReference type="EMBL" id="OJJ77732.1"/>
    </source>
</evidence>
<reference evidence="3" key="1">
    <citation type="journal article" date="2017" name="Genome Biol.">
        <title>Comparative genomics reveals high biological diversity and specific adaptations in the industrially and medically important fungal genus Aspergillus.</title>
        <authorList>
            <person name="de Vries R.P."/>
            <person name="Riley R."/>
            <person name="Wiebenga A."/>
            <person name="Aguilar-Osorio G."/>
            <person name="Amillis S."/>
            <person name="Uchima C.A."/>
            <person name="Anderluh G."/>
            <person name="Asadollahi M."/>
            <person name="Askin M."/>
            <person name="Barry K."/>
            <person name="Battaglia E."/>
            <person name="Bayram O."/>
            <person name="Benocci T."/>
            <person name="Braus-Stromeyer S.A."/>
            <person name="Caldana C."/>
            <person name="Canovas D."/>
            <person name="Cerqueira G.C."/>
            <person name="Chen F."/>
            <person name="Chen W."/>
            <person name="Choi C."/>
            <person name="Clum A."/>
            <person name="Dos Santos R.A."/>
            <person name="Damasio A.R."/>
            <person name="Diallinas G."/>
            <person name="Emri T."/>
            <person name="Fekete E."/>
            <person name="Flipphi M."/>
            <person name="Freyberg S."/>
            <person name="Gallo A."/>
            <person name="Gournas C."/>
            <person name="Habgood R."/>
            <person name="Hainaut M."/>
            <person name="Harispe M.L."/>
            <person name="Henrissat B."/>
            <person name="Hilden K.S."/>
            <person name="Hope R."/>
            <person name="Hossain A."/>
            <person name="Karabika E."/>
            <person name="Karaffa L."/>
            <person name="Karanyi Z."/>
            <person name="Krasevec N."/>
            <person name="Kuo A."/>
            <person name="Kusch H."/>
            <person name="LaButti K."/>
            <person name="Lagendijk E.L."/>
            <person name="Lapidus A."/>
            <person name="Levasseur A."/>
            <person name="Lindquist E."/>
            <person name="Lipzen A."/>
            <person name="Logrieco A.F."/>
            <person name="MacCabe A."/>
            <person name="Maekelae M.R."/>
            <person name="Malavazi I."/>
            <person name="Melin P."/>
            <person name="Meyer V."/>
            <person name="Mielnichuk N."/>
            <person name="Miskei M."/>
            <person name="Molnar A.P."/>
            <person name="Mule G."/>
            <person name="Ngan C.Y."/>
            <person name="Orejas M."/>
            <person name="Orosz E."/>
            <person name="Ouedraogo J.P."/>
            <person name="Overkamp K.M."/>
            <person name="Park H.-S."/>
            <person name="Perrone G."/>
            <person name="Piumi F."/>
            <person name="Punt P.J."/>
            <person name="Ram A.F."/>
            <person name="Ramon A."/>
            <person name="Rauscher S."/>
            <person name="Record E."/>
            <person name="Riano-Pachon D.M."/>
            <person name="Robert V."/>
            <person name="Roehrig J."/>
            <person name="Ruller R."/>
            <person name="Salamov A."/>
            <person name="Salih N.S."/>
            <person name="Samson R.A."/>
            <person name="Sandor E."/>
            <person name="Sanguinetti M."/>
            <person name="Schuetze T."/>
            <person name="Sepcic K."/>
            <person name="Shelest E."/>
            <person name="Sherlock G."/>
            <person name="Sophianopoulou V."/>
            <person name="Squina F.M."/>
            <person name="Sun H."/>
            <person name="Susca A."/>
            <person name="Todd R.B."/>
            <person name="Tsang A."/>
            <person name="Unkles S.E."/>
            <person name="van de Wiele N."/>
            <person name="van Rossen-Uffink D."/>
            <person name="Oliveira J.V."/>
            <person name="Vesth T.C."/>
            <person name="Visser J."/>
            <person name="Yu J.-H."/>
            <person name="Zhou M."/>
            <person name="Andersen M.R."/>
            <person name="Archer D.B."/>
            <person name="Baker S.E."/>
            <person name="Benoit I."/>
            <person name="Brakhage A.A."/>
            <person name="Braus G.H."/>
            <person name="Fischer R."/>
            <person name="Frisvad J.C."/>
            <person name="Goldman G.H."/>
            <person name="Houbraken J."/>
            <person name="Oakley B."/>
            <person name="Pocsi I."/>
            <person name="Scazzocchio C."/>
            <person name="Seiboth B."/>
            <person name="vanKuyk P.A."/>
            <person name="Wortman J."/>
            <person name="Dyer P.S."/>
            <person name="Grigoriev I.V."/>
        </authorList>
    </citation>
    <scope>NUCLEOTIDE SEQUENCE [LARGE SCALE GENOMIC DNA]</scope>
    <source>
        <strain evidence="3">CBS 101740 / IMI 381727 / IBT 21946</strain>
    </source>
</reference>
<protein>
    <submittedName>
        <fullName evidence="2">Uncharacterized protein</fullName>
    </submittedName>
</protein>
<gene>
    <name evidence="2" type="ORF">ASPBRDRAFT_112906</name>
</gene>
<keyword evidence="1" id="KW-0732">Signal</keyword>
<dbReference type="OrthoDB" id="2841294at2759"/>
<feature type="chain" id="PRO_5012905724" evidence="1">
    <location>
        <begin position="17"/>
        <end position="136"/>
    </location>
</feature>
<dbReference type="OMA" id="QGIYIES"/>
<accession>A0A1L9V1L2</accession>
<dbReference type="VEuPathDB" id="FungiDB:ASPBRDRAFT_112906"/>
<evidence type="ECO:0000313" key="3">
    <source>
        <dbReference type="Proteomes" id="UP000184499"/>
    </source>
</evidence>
<proteinExistence type="predicted"/>
<dbReference type="GeneID" id="93569190"/>
<dbReference type="AlphaFoldDB" id="A0A1L9V1L2"/>
<evidence type="ECO:0000256" key="1">
    <source>
        <dbReference type="SAM" id="SignalP"/>
    </source>
</evidence>
<dbReference type="Proteomes" id="UP000184499">
    <property type="component" value="Unassembled WGS sequence"/>
</dbReference>